<dbReference type="Gene3D" id="2.20.70.10">
    <property type="match status" value="2"/>
</dbReference>
<dbReference type="Proteomes" id="UP000193719">
    <property type="component" value="Unassembled WGS sequence"/>
</dbReference>
<gene>
    <name evidence="6" type="ORF">BCR36DRAFT_282048</name>
</gene>
<keyword evidence="1" id="KW-0677">Repeat</keyword>
<evidence type="ECO:0000259" key="5">
    <source>
        <dbReference type="PROSITE" id="PS51676"/>
    </source>
</evidence>
<dbReference type="GO" id="GO:0005634">
    <property type="term" value="C:nucleus"/>
    <property type="evidence" value="ECO:0007669"/>
    <property type="project" value="TreeGrafter"/>
</dbReference>
<organism evidence="6 7">
    <name type="scientific">Piromyces finnis</name>
    <dbReference type="NCBI Taxonomy" id="1754191"/>
    <lineage>
        <taxon>Eukaryota</taxon>
        <taxon>Fungi</taxon>
        <taxon>Fungi incertae sedis</taxon>
        <taxon>Chytridiomycota</taxon>
        <taxon>Chytridiomycota incertae sedis</taxon>
        <taxon>Neocallimastigomycetes</taxon>
        <taxon>Neocallimastigales</taxon>
        <taxon>Neocallimastigaceae</taxon>
        <taxon>Piromyces</taxon>
    </lineage>
</organism>
<dbReference type="AlphaFoldDB" id="A0A1Y1VGR1"/>
<reference evidence="6 7" key="2">
    <citation type="submission" date="2016-08" db="EMBL/GenBank/DDBJ databases">
        <title>Pervasive Adenine N6-methylation of Active Genes in Fungi.</title>
        <authorList>
            <consortium name="DOE Joint Genome Institute"/>
            <person name="Mondo S.J."/>
            <person name="Dannebaum R.O."/>
            <person name="Kuo R.C."/>
            <person name="Labutti K."/>
            <person name="Haridas S."/>
            <person name="Kuo A."/>
            <person name="Salamov A."/>
            <person name="Ahrendt S.R."/>
            <person name="Lipzen A."/>
            <person name="Sullivan W."/>
            <person name="Andreopoulos W.B."/>
            <person name="Clum A."/>
            <person name="Lindquist E."/>
            <person name="Daum C."/>
            <person name="Ramamoorthy G.K."/>
            <person name="Gryganskyi A."/>
            <person name="Culley D."/>
            <person name="Magnuson J.K."/>
            <person name="James T.Y."/>
            <person name="O'Malley M.A."/>
            <person name="Stajich J.E."/>
            <person name="Spatafora J.W."/>
            <person name="Visel A."/>
            <person name="Grigoriev I.V."/>
        </authorList>
    </citation>
    <scope>NUCLEOTIDE SEQUENCE [LARGE SCALE GENOMIC DNA]</scope>
    <source>
        <strain evidence="7">finn</strain>
    </source>
</reference>
<evidence type="ECO:0000256" key="3">
    <source>
        <dbReference type="SAM" id="MobiDB-lite"/>
    </source>
</evidence>
<dbReference type="SMART" id="SM00441">
    <property type="entry name" value="FF"/>
    <property type="match status" value="5"/>
</dbReference>
<dbReference type="PROSITE" id="PS50020">
    <property type="entry name" value="WW_DOMAIN_2"/>
    <property type="match status" value="2"/>
</dbReference>
<dbReference type="GO" id="GO:0070063">
    <property type="term" value="F:RNA polymerase binding"/>
    <property type="evidence" value="ECO:0007669"/>
    <property type="project" value="InterPro"/>
</dbReference>
<dbReference type="OrthoDB" id="410044at2759"/>
<accession>A0A1Y1VGR1</accession>
<feature type="compositionally biased region" description="Basic and acidic residues" evidence="3">
    <location>
        <begin position="31"/>
        <end position="88"/>
    </location>
</feature>
<dbReference type="PANTHER" id="PTHR15377:SF3">
    <property type="entry name" value="WW DOMAIN-CONTAINING PROTEIN"/>
    <property type="match status" value="1"/>
</dbReference>
<dbReference type="EMBL" id="MCFH01000009">
    <property type="protein sequence ID" value="ORX55263.1"/>
    <property type="molecule type" value="Genomic_DNA"/>
</dbReference>
<feature type="compositionally biased region" description="Polar residues" evidence="3">
    <location>
        <begin position="112"/>
        <end position="121"/>
    </location>
</feature>
<evidence type="ECO:0000313" key="7">
    <source>
        <dbReference type="Proteomes" id="UP000193719"/>
    </source>
</evidence>
<protein>
    <recommendedName>
        <fullName evidence="8">WW domain-containing protein</fullName>
    </recommendedName>
</protein>
<evidence type="ECO:0008006" key="8">
    <source>
        <dbReference type="Google" id="ProtNLM"/>
    </source>
</evidence>
<dbReference type="PROSITE" id="PS51676">
    <property type="entry name" value="FF"/>
    <property type="match status" value="2"/>
</dbReference>
<dbReference type="InterPro" id="IPR002713">
    <property type="entry name" value="FF_domain"/>
</dbReference>
<keyword evidence="7" id="KW-1185">Reference proteome</keyword>
<name>A0A1Y1VGR1_9FUNG</name>
<dbReference type="Pfam" id="PF01846">
    <property type="entry name" value="FF"/>
    <property type="match status" value="3"/>
</dbReference>
<dbReference type="GO" id="GO:0003712">
    <property type="term" value="F:transcription coregulator activity"/>
    <property type="evidence" value="ECO:0007669"/>
    <property type="project" value="TreeGrafter"/>
</dbReference>
<dbReference type="PROSITE" id="PS01159">
    <property type="entry name" value="WW_DOMAIN_1"/>
    <property type="match status" value="2"/>
</dbReference>
<evidence type="ECO:0000259" key="4">
    <source>
        <dbReference type="PROSITE" id="PS50020"/>
    </source>
</evidence>
<evidence type="ECO:0000313" key="6">
    <source>
        <dbReference type="EMBL" id="ORX55263.1"/>
    </source>
</evidence>
<feature type="domain" description="WW" evidence="4">
    <location>
        <begin position="194"/>
        <end position="223"/>
    </location>
</feature>
<feature type="domain" description="FF" evidence="5">
    <location>
        <begin position="307"/>
        <end position="361"/>
    </location>
</feature>
<feature type="compositionally biased region" description="Basic and acidic residues" evidence="3">
    <location>
        <begin position="14"/>
        <end position="23"/>
    </location>
</feature>
<dbReference type="SUPFAM" id="SSF51045">
    <property type="entry name" value="WW domain"/>
    <property type="match status" value="2"/>
</dbReference>
<dbReference type="Pfam" id="PF00397">
    <property type="entry name" value="WW"/>
    <property type="match status" value="1"/>
</dbReference>
<dbReference type="STRING" id="1754191.A0A1Y1VGR1"/>
<feature type="region of interest" description="Disordered" evidence="3">
    <location>
        <begin position="268"/>
        <end position="308"/>
    </location>
</feature>
<dbReference type="SMART" id="SM00456">
    <property type="entry name" value="WW"/>
    <property type="match status" value="2"/>
</dbReference>
<dbReference type="CDD" id="cd00201">
    <property type="entry name" value="WW"/>
    <property type="match status" value="2"/>
</dbReference>
<dbReference type="PANTHER" id="PTHR15377">
    <property type="entry name" value="TRANSCRIPTION ELONGATION REGULATOR 1"/>
    <property type="match status" value="1"/>
</dbReference>
<feature type="region of interest" description="Disordered" evidence="3">
    <location>
        <begin position="1"/>
        <end position="124"/>
    </location>
</feature>
<dbReference type="Gene3D" id="1.10.10.440">
    <property type="entry name" value="FF domain"/>
    <property type="match status" value="5"/>
</dbReference>
<feature type="domain" description="FF" evidence="5">
    <location>
        <begin position="439"/>
        <end position="493"/>
    </location>
</feature>
<sequence>MEVEDTIKNINNSESKDMTENKNEAIINEDIEIKGKNENKINEEKSNNNDESNSIKEKKQSIEETTDVDEKQKDNSIEEILIEKKENPENSLDNTNNKKELNNQQKNENQQHVAPNSNSKPYTPWTEHKAPSGEFYYYNHITKQSTWKKPDNYIPFKVPFIPHLQQKHALQKPIIKQEQKPIEKAISMKRIPGTPWHIILTSRNNEFFYNYDTKKSTWEIPEEIKDIINKLLEEAKKIKEEREAALKKKEEMNKLKEEEEKKQKLEMQEKMEIDENKNKEQEEQKEKVKQNEPKSKENQQKSGDSSKEKKIEDFYALLEENKISPFSTWEQELSNIIHDKRYSLIPTLRERKKLFDEYCRKKIEEMKKNNELTIEDPIKKYKKLLKEVVKEDTTWKMFMIRNKRDSRYLNLGAKEREKIFNEYKKELEKSEHQKRIERKEKAKASFMELLKETKEITADSSWRTIKHIINKDERYDLVNSYDREDYFYDYRKSLKKENDKQREEEKALERKKREEISMREREKEVNKEKYYRDKEVKNNRLKTQANYARIQFQSLLIDYIRTHNITWEKKKATLMSDYRWQQCKVLSELEMKSLFDEHIKSLFEKRLKAFNDLLEEVLNKNPVIEWLELYPAIEDDPRVVKLQKEEDELEQLFIHYKVEFIKNVEINFKKLLEENSFIEYQIKQEVINSVNENEAENKYVITIEEIEEIIKVI</sequence>
<dbReference type="InterPro" id="IPR001202">
    <property type="entry name" value="WW_dom"/>
</dbReference>
<evidence type="ECO:0000256" key="1">
    <source>
        <dbReference type="ARBA" id="ARBA00022737"/>
    </source>
</evidence>
<dbReference type="InterPro" id="IPR045148">
    <property type="entry name" value="TCRG1-like"/>
</dbReference>
<dbReference type="InterPro" id="IPR036020">
    <property type="entry name" value="WW_dom_sf"/>
</dbReference>
<dbReference type="InterPro" id="IPR036517">
    <property type="entry name" value="FF_domain_sf"/>
</dbReference>
<comment type="caution">
    <text evidence="6">The sequence shown here is derived from an EMBL/GenBank/DDBJ whole genome shotgun (WGS) entry which is preliminary data.</text>
</comment>
<feature type="coiled-coil region" evidence="2">
    <location>
        <begin position="413"/>
        <end position="440"/>
    </location>
</feature>
<reference evidence="6 7" key="1">
    <citation type="submission" date="2016-08" db="EMBL/GenBank/DDBJ databases">
        <title>Genomes of anaerobic fungi encode conserved fungal cellulosomes for biomass hydrolysis.</title>
        <authorList>
            <consortium name="DOE Joint Genome Institute"/>
            <person name="Haitjema C.H."/>
            <person name="Gilmore S.P."/>
            <person name="Henske J.K."/>
            <person name="Solomon K.V."/>
            <person name="De Groot R."/>
            <person name="Kuo A."/>
            <person name="Mondo S.J."/>
            <person name="Salamov A.A."/>
            <person name="Labutti K."/>
            <person name="Zhao Z."/>
            <person name="Chiniquy J."/>
            <person name="Barry K."/>
            <person name="Brewer H.M."/>
            <person name="Purvine S.O."/>
            <person name="Wright A.T."/>
            <person name="Boxma B."/>
            <person name="Van Alen T."/>
            <person name="Hackstein J.H."/>
            <person name="Baker S.E."/>
            <person name="Grigoriev I.V."/>
            <person name="O'Malley M.A."/>
        </authorList>
    </citation>
    <scope>NUCLEOTIDE SEQUENCE [LARGE SCALE GENOMIC DNA]</scope>
    <source>
        <strain evidence="7">finn</strain>
    </source>
</reference>
<feature type="compositionally biased region" description="Low complexity" evidence="3">
    <location>
        <begin position="102"/>
        <end position="111"/>
    </location>
</feature>
<proteinExistence type="predicted"/>
<evidence type="ECO:0000256" key="2">
    <source>
        <dbReference type="SAM" id="Coils"/>
    </source>
</evidence>
<keyword evidence="2" id="KW-0175">Coiled coil</keyword>
<feature type="domain" description="WW" evidence="4">
    <location>
        <begin position="123"/>
        <end position="152"/>
    </location>
</feature>
<dbReference type="SUPFAM" id="SSF81698">
    <property type="entry name" value="FF domain"/>
    <property type="match status" value="5"/>
</dbReference>